<dbReference type="AlphaFoldDB" id="A0A6A9QF62"/>
<proteinExistence type="predicted"/>
<name>A0A6A9QF62_ACIIN</name>
<dbReference type="RefSeq" id="WP_155864326.1">
    <property type="nucleotide sequence ID" value="NZ_WFIY01000004.1"/>
</dbReference>
<protein>
    <recommendedName>
        <fullName evidence="3">DUF4435 domain-containing protein</fullName>
    </recommendedName>
</protein>
<evidence type="ECO:0000313" key="1">
    <source>
        <dbReference type="EMBL" id="MUM65942.1"/>
    </source>
</evidence>
<reference evidence="1 2" key="1">
    <citation type="submission" date="2019-10" db="EMBL/GenBank/DDBJ databases">
        <title>Genome Sequences from Six Type Strain Members of the Archaeal Family Sulfolobaceae: Acidianus ambivalens, Acidianus infernus, Metallosphaera prunae, Stygiolobus azoricus, Sulfolobus metallicus, and Sulfurisphaera ohwakuensis.</title>
        <authorList>
            <person name="Counts J.A."/>
            <person name="Kelly R.M."/>
        </authorList>
    </citation>
    <scope>NUCLEOTIDE SEQUENCE [LARGE SCALE GENOMIC DNA]</scope>
    <source>
        <strain evidence="1 2">DSM 3191</strain>
    </source>
</reference>
<dbReference type="EMBL" id="WFIY01000004">
    <property type="protein sequence ID" value="MUM65942.1"/>
    <property type="molecule type" value="Genomic_DNA"/>
</dbReference>
<keyword evidence="2" id="KW-1185">Reference proteome</keyword>
<gene>
    <name evidence="1" type="ORF">D1867_12020</name>
</gene>
<sequence>MKNLNKASNDAKKLITQYRCFYEKEILICEGGGKDNICKRAKEISEILNLKNIDFQVYILLDGDAKNINCNIGWMFYLNEKNLDELIFVTAKEVLSKFTHAKQLLENEENSDSKLKTYLVMYLFKKHLAQNETWTDLSSFSFYVAVNFKQYVLSRDQNLCNLIKLLDS</sequence>
<comment type="caution">
    <text evidence="1">The sequence shown here is derived from an EMBL/GenBank/DDBJ whole genome shotgun (WGS) entry which is preliminary data.</text>
</comment>
<accession>A0A6A9QF62</accession>
<dbReference type="Proteomes" id="UP000440125">
    <property type="component" value="Unassembled WGS sequence"/>
</dbReference>
<evidence type="ECO:0008006" key="3">
    <source>
        <dbReference type="Google" id="ProtNLM"/>
    </source>
</evidence>
<evidence type="ECO:0000313" key="2">
    <source>
        <dbReference type="Proteomes" id="UP000440125"/>
    </source>
</evidence>
<organism evidence="1 2">
    <name type="scientific">Acidianus infernus</name>
    <dbReference type="NCBI Taxonomy" id="12915"/>
    <lineage>
        <taxon>Archaea</taxon>
        <taxon>Thermoproteota</taxon>
        <taxon>Thermoprotei</taxon>
        <taxon>Sulfolobales</taxon>
        <taxon>Sulfolobaceae</taxon>
        <taxon>Acidianus</taxon>
    </lineage>
</organism>
<dbReference type="OrthoDB" id="46202at2157"/>